<keyword evidence="1" id="KW-0732">Signal</keyword>
<dbReference type="Gene3D" id="2.60.40.3080">
    <property type="match status" value="1"/>
</dbReference>
<dbReference type="PANTHER" id="PTHR23221:SF7">
    <property type="entry name" value="PHOSPHATIDYLINOSITOL-GLYCAN-SPECIFIC PHOSPHOLIPASE D"/>
    <property type="match status" value="1"/>
</dbReference>
<dbReference type="Gene3D" id="2.130.10.130">
    <property type="entry name" value="Integrin alpha, N-terminal"/>
    <property type="match status" value="4"/>
</dbReference>
<dbReference type="Gene3D" id="2.150.10.10">
    <property type="entry name" value="Serralysin-like metalloprotease, C-terminal"/>
    <property type="match status" value="2"/>
</dbReference>
<feature type="domain" description="Cadherin" evidence="6">
    <location>
        <begin position="290"/>
        <end position="381"/>
    </location>
</feature>
<dbReference type="InterPro" id="IPR013517">
    <property type="entry name" value="FG-GAP"/>
</dbReference>
<dbReference type="InterPro" id="IPR028994">
    <property type="entry name" value="Integrin_alpha_N"/>
</dbReference>
<dbReference type="EMBL" id="JAMXFF010000024">
    <property type="protein sequence ID" value="MCT7967866.1"/>
    <property type="molecule type" value="Genomic_DNA"/>
</dbReference>
<dbReference type="InterPro" id="IPR001434">
    <property type="entry name" value="OmcB-like_DUF11"/>
</dbReference>
<feature type="region of interest" description="Disordered" evidence="5">
    <location>
        <begin position="216"/>
        <end position="284"/>
    </location>
</feature>
<dbReference type="InterPro" id="IPR002126">
    <property type="entry name" value="Cadherin-like_dom"/>
</dbReference>
<dbReference type="Pfam" id="PF00353">
    <property type="entry name" value="HemolysinCabind"/>
    <property type="match status" value="4"/>
</dbReference>
<feature type="compositionally biased region" description="Low complexity" evidence="5">
    <location>
        <begin position="216"/>
        <end position="228"/>
    </location>
</feature>
<dbReference type="PRINTS" id="PR00313">
    <property type="entry name" value="CABNDNGRPT"/>
</dbReference>
<dbReference type="InterPro" id="IPR013519">
    <property type="entry name" value="Int_alpha_beta-p"/>
</dbReference>
<evidence type="ECO:0000256" key="3">
    <source>
        <dbReference type="ARBA" id="ARBA00022801"/>
    </source>
</evidence>
<dbReference type="Pfam" id="PF01839">
    <property type="entry name" value="FG-GAP"/>
    <property type="match status" value="6"/>
</dbReference>
<dbReference type="InterPro" id="IPR015919">
    <property type="entry name" value="Cadherin-like_sf"/>
</dbReference>
<sequence length="1551" mass="155773">MAVIQGTPFDDTLLGTQGNNFIYGWQGNDVLTGTDGDDILYGDEGNDSLSGGNGNDLLAGSQGDDVFDGGDGNDILYGGQGEDVLIGGLGGDRLFGDAGFDTFYLESGADTVTGGKDKDTFILFPTLGGNTLAEAAIITDFNPLEDELEPTGGLTFEGLNIFQGTGFYANDTIIQDRNTGRYLVILLNVATPSLVQEATEDIPTAVPAEAATEPPLITFASPSPGISPITPPARPPITLPGNQPDDTLPGNQPDDTLPGNQPDDTLPGNQPDDTLPGNQSPTNIILSNSSIAENSANGAIIAGLSTVDGDAGDTHTYTLIDNAGGRFTLSGNQLAVGNGTLLDFETTASHGIIVQTRDSAGNTFDKPFTISLTDVNEPPTDITLSQSSIDENSPNGTVLGNLTPVDPDGGDTHTYSLINTAGGRFGIEGDRLIVTDRTLLDYETATSHIITVQSTDSGGLTFVKDLIITLNDTPEPPILDLDGTADDPNGNINFSTNFISNSGTVPIVDPIALTLTDVDSTEMSGATITISNLLDGANEVLSATTVGNITASYSNGILTLSGTDTRANYQQVLRSLTYNNTAVSPNPLARTIEFTVNDGSTSSPVATTTLNIGPNTPPALDLNGGAAGIDYGATFNAGMGAVAVVDSSSLTVTDVNNPSLSSATATITNLLDGGAESLGATTTGTNITASYNSVSGILTLSGTDTVANYQQVLRSVTYNNTNSLPNTTPRSIQLVVNDGTVQSPIATTTLTLNTDADLQLTNTVSNTTPAIGETLTFTVALINNGPAGATNIAVTNILPGGMNGITATPSSGSYDANTGIWTLPNLASAGNATLTISGIVQSYGTIANTAQVTAVDQPDPDSTANNFIPTEDDIASDRATIPLPPGGIQLSNVMAGIGGFGNSGIDAEDVAGFSVSSAGDVNGDGLDDLIVSAPLANPGGNTQAGESYVVFGKADGTAVNLSDVAAGTGGFIINGTDMNNRSGFSVSSAGDVNGDGLDDLIVGAPYATIGNNLSSGKSYVVFGKADSTAVNLSDVAAGTGGFIMNGIDEADTSGRSVSNAGDVNGDGLDDVIVGAWGGNPGGNSLAGESYVVFGKADNTAVNLSDVTAGTGGFIINGIDANDQSGTSVSNAGDVNGDGLDDLIVGAPHPDPGGNVGAGESYVVFGKTDGTAVDLSAVAAGTGGFIINGIDANDNSGRSVSNAGDVNGDGLDDVIVGAVDADPGGNAEAGESYVVFGKTDGTAVNLSDVAAGTGGFIINGIDANDEAGFSVSSAGDMNGDGLDDLIVGAPYADPGGNTEAGESYVIFGKTDSTAVNLSDIAAGTGGFIINGIEADYYSGISVSSAGDMNGDGFDDAIVGAPGANGGAGESYIIWGGNFTNAVTQQGGTNSEWLAGTGAADLLVGAQGDDTLIGAGAADVLYGGIGDDLIGIGDAGFKRIKGGRGTDTLRLDGAFNLDLTAIANNKLSGIEVINLNGNNNGLRLSHFDVKALSDVTSGGLTRLIVDGVAGNSVSATGGWVAGGTTVFGTNSYNTYSLDGALLWVDTDITPVIS</sequence>
<dbReference type="NCBIfam" id="TIGR01451">
    <property type="entry name" value="B_ant_repeat"/>
    <property type="match status" value="1"/>
</dbReference>
<reference evidence="7 8" key="1">
    <citation type="journal article" date="2022" name="Front. Microbiol.">
        <title>High genomic differentiation and limited gene flow indicate recent cryptic speciation within the genus Laspinema (cyanobacteria).</title>
        <authorList>
            <person name="Stanojkovic A."/>
            <person name="Skoupy S."/>
            <person name="Skaloud P."/>
            <person name="Dvorak P."/>
        </authorList>
    </citation>
    <scope>NUCLEOTIDE SEQUENCE [LARGE SCALE GENOMIC DNA]</scope>
    <source>
        <strain evidence="7 8">D2a</strain>
    </source>
</reference>
<accession>A0ABT2MWJ2</accession>
<keyword evidence="2" id="KW-0677">Repeat</keyword>
<dbReference type="InterPro" id="IPR000413">
    <property type="entry name" value="Integrin_alpha"/>
</dbReference>
<proteinExistence type="predicted"/>
<dbReference type="CDD" id="cd11304">
    <property type="entry name" value="Cadherin_repeat"/>
    <property type="match status" value="2"/>
</dbReference>
<dbReference type="PROSITE" id="PS00330">
    <property type="entry name" value="HEMOLYSIN_CALCIUM"/>
    <property type="match status" value="1"/>
</dbReference>
<evidence type="ECO:0000256" key="2">
    <source>
        <dbReference type="ARBA" id="ARBA00022737"/>
    </source>
</evidence>
<gene>
    <name evidence="7" type="ORF">NG799_16115</name>
</gene>
<evidence type="ECO:0000256" key="5">
    <source>
        <dbReference type="SAM" id="MobiDB-lite"/>
    </source>
</evidence>
<evidence type="ECO:0000256" key="1">
    <source>
        <dbReference type="ARBA" id="ARBA00022729"/>
    </source>
</evidence>
<feature type="domain" description="Cadherin" evidence="6">
    <location>
        <begin position="381"/>
        <end position="479"/>
    </location>
</feature>
<dbReference type="Proteomes" id="UP001525890">
    <property type="component" value="Unassembled WGS sequence"/>
</dbReference>
<dbReference type="Pfam" id="PF01345">
    <property type="entry name" value="DUF11"/>
    <property type="match status" value="1"/>
</dbReference>
<dbReference type="PRINTS" id="PR01185">
    <property type="entry name" value="INTEGRINA"/>
</dbReference>
<evidence type="ECO:0000256" key="4">
    <source>
        <dbReference type="ARBA" id="ARBA00023180"/>
    </source>
</evidence>
<dbReference type="SUPFAM" id="SSF49313">
    <property type="entry name" value="Cadherin-like"/>
    <property type="match status" value="1"/>
</dbReference>
<dbReference type="PANTHER" id="PTHR23221">
    <property type="entry name" value="GLYCOSYLPHOSPHATIDYLINOSITOL PHOSPHOLIPASE D"/>
    <property type="match status" value="1"/>
</dbReference>
<dbReference type="SUPFAM" id="SSF51120">
    <property type="entry name" value="beta-Roll"/>
    <property type="match status" value="2"/>
</dbReference>
<protein>
    <recommendedName>
        <fullName evidence="6">Cadherin domain-containing protein</fullName>
    </recommendedName>
</protein>
<evidence type="ECO:0000313" key="7">
    <source>
        <dbReference type="EMBL" id="MCT7967866.1"/>
    </source>
</evidence>
<feature type="compositionally biased region" description="Polar residues" evidence="5">
    <location>
        <begin position="240"/>
        <end position="284"/>
    </location>
</feature>
<dbReference type="SMART" id="SM00191">
    <property type="entry name" value="Int_alpha"/>
    <property type="match status" value="7"/>
</dbReference>
<comment type="caution">
    <text evidence="7">The sequence shown here is derived from an EMBL/GenBank/DDBJ whole genome shotgun (WGS) entry which is preliminary data.</text>
</comment>
<organism evidence="7 8">
    <name type="scientific">Laspinema palackyanum D2a</name>
    <dbReference type="NCBI Taxonomy" id="2953684"/>
    <lineage>
        <taxon>Bacteria</taxon>
        <taxon>Bacillati</taxon>
        <taxon>Cyanobacteriota</taxon>
        <taxon>Cyanophyceae</taxon>
        <taxon>Oscillatoriophycideae</taxon>
        <taxon>Oscillatoriales</taxon>
        <taxon>Laspinemataceae</taxon>
        <taxon>Laspinema</taxon>
        <taxon>Laspinema palackyanum</taxon>
    </lineage>
</organism>
<evidence type="ECO:0000313" key="8">
    <source>
        <dbReference type="Proteomes" id="UP001525890"/>
    </source>
</evidence>
<dbReference type="PROSITE" id="PS51470">
    <property type="entry name" value="FG_GAP"/>
    <property type="match status" value="4"/>
</dbReference>
<dbReference type="SUPFAM" id="SSF69318">
    <property type="entry name" value="Integrin alpha N-terminal domain"/>
    <property type="match status" value="3"/>
</dbReference>
<dbReference type="InterPro" id="IPR011049">
    <property type="entry name" value="Serralysin-like_metalloprot_C"/>
</dbReference>
<dbReference type="InterPro" id="IPR047589">
    <property type="entry name" value="DUF11_rpt"/>
</dbReference>
<dbReference type="InterPro" id="IPR001343">
    <property type="entry name" value="Hemolysn_Ca-bd"/>
</dbReference>
<feature type="compositionally biased region" description="Pro residues" evidence="5">
    <location>
        <begin position="229"/>
        <end position="238"/>
    </location>
</feature>
<dbReference type="Gene3D" id="2.60.40.60">
    <property type="entry name" value="Cadherins"/>
    <property type="match status" value="2"/>
</dbReference>
<keyword evidence="4" id="KW-0325">Glycoprotein</keyword>
<keyword evidence="3" id="KW-0378">Hydrolase</keyword>
<dbReference type="RefSeq" id="WP_368007426.1">
    <property type="nucleotide sequence ID" value="NZ_JAMXFF010000024.1"/>
</dbReference>
<name>A0ABT2MWJ2_9CYAN</name>
<dbReference type="PROSITE" id="PS50268">
    <property type="entry name" value="CADHERIN_2"/>
    <property type="match status" value="2"/>
</dbReference>
<dbReference type="SMART" id="SM00112">
    <property type="entry name" value="CA"/>
    <property type="match status" value="2"/>
</dbReference>
<dbReference type="InterPro" id="IPR018511">
    <property type="entry name" value="Hemolysin-typ_Ca-bd_CS"/>
</dbReference>
<evidence type="ECO:0000259" key="6">
    <source>
        <dbReference type="PROSITE" id="PS50268"/>
    </source>
</evidence>
<keyword evidence="8" id="KW-1185">Reference proteome</keyword>